<dbReference type="Pfam" id="PF26534">
    <property type="entry name" value="NTF2_7"/>
    <property type="match status" value="1"/>
</dbReference>
<dbReference type="InterPro" id="IPR058645">
    <property type="entry name" value="NTF2-like_dom_7"/>
</dbReference>
<feature type="domain" description="NTF2-like" evidence="1">
    <location>
        <begin position="2"/>
        <end position="128"/>
    </location>
</feature>
<dbReference type="RefSeq" id="XP_040711419.1">
    <property type="nucleotide sequence ID" value="XM_040854609.1"/>
</dbReference>
<evidence type="ECO:0000313" key="3">
    <source>
        <dbReference type="Proteomes" id="UP000193689"/>
    </source>
</evidence>
<name>A0A1Y2DGX3_9PEZI</name>
<evidence type="ECO:0000313" key="2">
    <source>
        <dbReference type="EMBL" id="ORY58502.1"/>
    </source>
</evidence>
<feature type="non-terminal residue" evidence="2">
    <location>
        <position position="129"/>
    </location>
</feature>
<organism evidence="2 3">
    <name type="scientific">Pseudomassariella vexata</name>
    <dbReference type="NCBI Taxonomy" id="1141098"/>
    <lineage>
        <taxon>Eukaryota</taxon>
        <taxon>Fungi</taxon>
        <taxon>Dikarya</taxon>
        <taxon>Ascomycota</taxon>
        <taxon>Pezizomycotina</taxon>
        <taxon>Sordariomycetes</taxon>
        <taxon>Xylariomycetidae</taxon>
        <taxon>Amphisphaeriales</taxon>
        <taxon>Pseudomassariaceae</taxon>
        <taxon>Pseudomassariella</taxon>
    </lineage>
</organism>
<protein>
    <recommendedName>
        <fullName evidence="1">NTF2-like domain-containing protein</fullName>
    </recommendedName>
</protein>
<dbReference type="InParanoid" id="A0A1Y2DGX3"/>
<keyword evidence="3" id="KW-1185">Reference proteome</keyword>
<proteinExistence type="predicted"/>
<gene>
    <name evidence="2" type="ORF">BCR38DRAFT_305352</name>
</gene>
<comment type="caution">
    <text evidence="2">The sequence shown here is derived from an EMBL/GenBank/DDBJ whole genome shotgun (WGS) entry which is preliminary data.</text>
</comment>
<dbReference type="EMBL" id="MCFJ01000016">
    <property type="protein sequence ID" value="ORY58502.1"/>
    <property type="molecule type" value="Genomic_DNA"/>
</dbReference>
<dbReference type="Proteomes" id="UP000193689">
    <property type="component" value="Unassembled WGS sequence"/>
</dbReference>
<dbReference type="GeneID" id="63770821"/>
<dbReference type="AlphaFoldDB" id="A0A1Y2DGX3"/>
<evidence type="ECO:0000259" key="1">
    <source>
        <dbReference type="Pfam" id="PF26534"/>
    </source>
</evidence>
<sequence>KAIASTYAQLIGNYSPALADSFLTSNFTDTSDSINALADIILGSVTFPSKEAFETSQANSLKIPLFVTSINAVTCDTLVLRWTQTFGPSNQPVAGISILILIWDEAKWKLKTLYTEFNSLTYFQNTGGN</sequence>
<feature type="non-terminal residue" evidence="2">
    <location>
        <position position="1"/>
    </location>
</feature>
<dbReference type="OrthoDB" id="5596743at2759"/>
<accession>A0A1Y2DGX3</accession>
<reference evidence="2 3" key="1">
    <citation type="submission" date="2016-07" db="EMBL/GenBank/DDBJ databases">
        <title>Pervasive Adenine N6-methylation of Active Genes in Fungi.</title>
        <authorList>
            <consortium name="DOE Joint Genome Institute"/>
            <person name="Mondo S.J."/>
            <person name="Dannebaum R.O."/>
            <person name="Kuo R.C."/>
            <person name="Labutti K."/>
            <person name="Haridas S."/>
            <person name="Kuo A."/>
            <person name="Salamov A."/>
            <person name="Ahrendt S.R."/>
            <person name="Lipzen A."/>
            <person name="Sullivan W."/>
            <person name="Andreopoulos W.B."/>
            <person name="Clum A."/>
            <person name="Lindquist E."/>
            <person name="Daum C."/>
            <person name="Ramamoorthy G.K."/>
            <person name="Gryganskyi A."/>
            <person name="Culley D."/>
            <person name="Magnuson J.K."/>
            <person name="James T.Y."/>
            <person name="O'Malley M.A."/>
            <person name="Stajich J.E."/>
            <person name="Spatafora J.W."/>
            <person name="Visel A."/>
            <person name="Grigoriev I.V."/>
        </authorList>
    </citation>
    <scope>NUCLEOTIDE SEQUENCE [LARGE SCALE GENOMIC DNA]</scope>
    <source>
        <strain evidence="2 3">CBS 129021</strain>
    </source>
</reference>